<gene>
    <name evidence="4" type="ORF">LX73_0109</name>
</gene>
<keyword evidence="2" id="KW-0804">Transcription</keyword>
<dbReference type="RefSeq" id="WP_148897517.1">
    <property type="nucleotide sequence ID" value="NZ_VNHY01000001.1"/>
</dbReference>
<dbReference type="InterPro" id="IPR036390">
    <property type="entry name" value="WH_DNA-bd_sf"/>
</dbReference>
<keyword evidence="1" id="KW-0805">Transcription regulation</keyword>
<evidence type="ECO:0000256" key="2">
    <source>
        <dbReference type="ARBA" id="ARBA00023163"/>
    </source>
</evidence>
<dbReference type="Pfam" id="PF08220">
    <property type="entry name" value="HTH_DeoR"/>
    <property type="match status" value="1"/>
</dbReference>
<proteinExistence type="predicted"/>
<feature type="domain" description="HTH deoR-type" evidence="3">
    <location>
        <begin position="8"/>
        <end position="53"/>
    </location>
</feature>
<comment type="caution">
    <text evidence="4">The sequence shown here is derived from an EMBL/GenBank/DDBJ whole genome shotgun (WGS) entry which is preliminary data.</text>
</comment>
<dbReference type="GO" id="GO:0003700">
    <property type="term" value="F:DNA-binding transcription factor activity"/>
    <property type="evidence" value="ECO:0007669"/>
    <property type="project" value="InterPro"/>
</dbReference>
<organism evidence="4 5">
    <name type="scientific">Fodinibius salinus</name>
    <dbReference type="NCBI Taxonomy" id="860790"/>
    <lineage>
        <taxon>Bacteria</taxon>
        <taxon>Pseudomonadati</taxon>
        <taxon>Balneolota</taxon>
        <taxon>Balneolia</taxon>
        <taxon>Balneolales</taxon>
        <taxon>Balneolaceae</taxon>
        <taxon>Fodinibius</taxon>
    </lineage>
</organism>
<evidence type="ECO:0000313" key="5">
    <source>
        <dbReference type="Proteomes" id="UP000324595"/>
    </source>
</evidence>
<dbReference type="Gene3D" id="1.10.10.10">
    <property type="entry name" value="Winged helix-like DNA-binding domain superfamily/Winged helix DNA-binding domain"/>
    <property type="match status" value="1"/>
</dbReference>
<dbReference type="OrthoDB" id="155998at2"/>
<protein>
    <submittedName>
        <fullName evidence="4">Transcriptional regulator</fullName>
    </submittedName>
</protein>
<dbReference type="EMBL" id="VNHY01000001">
    <property type="protein sequence ID" value="TYP94820.1"/>
    <property type="molecule type" value="Genomic_DNA"/>
</dbReference>
<evidence type="ECO:0000313" key="4">
    <source>
        <dbReference type="EMBL" id="TYP94820.1"/>
    </source>
</evidence>
<name>A0A5D3YLQ9_9BACT</name>
<accession>A0A5D3YLQ9</accession>
<dbReference type="InterPro" id="IPR001034">
    <property type="entry name" value="DeoR_HTH"/>
</dbReference>
<dbReference type="AlphaFoldDB" id="A0A5D3YLQ9"/>
<dbReference type="Proteomes" id="UP000324595">
    <property type="component" value="Unassembled WGS sequence"/>
</dbReference>
<evidence type="ECO:0000256" key="1">
    <source>
        <dbReference type="ARBA" id="ARBA00023015"/>
    </source>
</evidence>
<dbReference type="InterPro" id="IPR036388">
    <property type="entry name" value="WH-like_DNA-bd_sf"/>
</dbReference>
<sequence length="212" mass="24751">MALAGSKKEIVDLIKRKGTLSIDEAVENIELAKTTLREHFLQLERDGYVDREYVRSGPGRPRLHYQLTSKGNSLFPSSESKLIRNIIHYLKNDGKEQLVEDFFEDFWDQRLKEAEKRIQEAEFDDIEDKMKVLMNMLEEEGFMPEFDLDDQNQSLTVKECNCPFSEVIKETRLPCKLEAMFYEKIFDSNAKRTTYIAEGDHACTYDIEISNS</sequence>
<keyword evidence="5" id="KW-1185">Reference proteome</keyword>
<dbReference type="SUPFAM" id="SSF46785">
    <property type="entry name" value="Winged helix' DNA-binding domain"/>
    <property type="match status" value="1"/>
</dbReference>
<evidence type="ECO:0000259" key="3">
    <source>
        <dbReference type="Pfam" id="PF08220"/>
    </source>
</evidence>
<reference evidence="4 5" key="1">
    <citation type="submission" date="2019-07" db="EMBL/GenBank/DDBJ databases">
        <title>Genomic Encyclopedia of Archaeal and Bacterial Type Strains, Phase II (KMG-II): from individual species to whole genera.</title>
        <authorList>
            <person name="Goeker M."/>
        </authorList>
    </citation>
    <scope>NUCLEOTIDE SEQUENCE [LARGE SCALE GENOMIC DNA]</scope>
    <source>
        <strain evidence="4 5">DSM 21935</strain>
    </source>
</reference>